<evidence type="ECO:0000256" key="1">
    <source>
        <dbReference type="SAM" id="MobiDB-lite"/>
    </source>
</evidence>
<keyword evidence="3" id="KW-1185">Reference proteome</keyword>
<accession>A0A0A0BKG7</accession>
<evidence type="ECO:0000313" key="3">
    <source>
        <dbReference type="Proteomes" id="UP000054314"/>
    </source>
</evidence>
<dbReference type="Proteomes" id="UP000054314">
    <property type="component" value="Unassembled WGS sequence"/>
</dbReference>
<proteinExistence type="predicted"/>
<name>A0A0A0BKG7_9CELL</name>
<evidence type="ECO:0000313" key="2">
    <source>
        <dbReference type="EMBL" id="KGM09018.1"/>
    </source>
</evidence>
<organism evidence="2 3">
    <name type="scientific">Cellulomonas bogoriensis 69B4 = DSM 16987</name>
    <dbReference type="NCBI Taxonomy" id="1386082"/>
    <lineage>
        <taxon>Bacteria</taxon>
        <taxon>Bacillati</taxon>
        <taxon>Actinomycetota</taxon>
        <taxon>Actinomycetes</taxon>
        <taxon>Micrococcales</taxon>
        <taxon>Cellulomonadaceae</taxon>
        <taxon>Cellulomonas</taxon>
    </lineage>
</organism>
<dbReference type="EMBL" id="AXCZ01000223">
    <property type="protein sequence ID" value="KGM09018.1"/>
    <property type="molecule type" value="Genomic_DNA"/>
</dbReference>
<protein>
    <submittedName>
        <fullName evidence="2">Uncharacterized protein</fullName>
    </submittedName>
</protein>
<dbReference type="AlphaFoldDB" id="A0A0A0BKG7"/>
<reference evidence="2 3" key="1">
    <citation type="submission" date="2013-08" db="EMBL/GenBank/DDBJ databases">
        <title>Genome sequencing of Cellulomonas bogoriensis 69B4.</title>
        <authorList>
            <person name="Chen F."/>
            <person name="Li Y."/>
            <person name="Wang G."/>
        </authorList>
    </citation>
    <scope>NUCLEOTIDE SEQUENCE [LARGE SCALE GENOMIC DNA]</scope>
    <source>
        <strain evidence="2 3">69B4</strain>
    </source>
</reference>
<comment type="caution">
    <text evidence="2">The sequence shown here is derived from an EMBL/GenBank/DDBJ whole genome shotgun (WGS) entry which is preliminary data.</text>
</comment>
<feature type="region of interest" description="Disordered" evidence="1">
    <location>
        <begin position="1"/>
        <end position="40"/>
    </location>
</feature>
<sequence length="110" mass="11439">MNQLDAEPGALREAAGILERRGTPPNPLTGAAPMPSGPAPTVAADLNASVRWWSGRVTALAGQAADAALALRDNADAYERVDQRVTDRLRTGQRALSGQPGVLPAKMGAR</sequence>
<dbReference type="RefSeq" id="WP_035062477.1">
    <property type="nucleotide sequence ID" value="NZ_AXCZ01000223.1"/>
</dbReference>
<gene>
    <name evidence="2" type="ORF">N869_08575</name>
</gene>